<gene>
    <name evidence="1" type="ORF">VIN30_02015</name>
</gene>
<comment type="caution">
    <text evidence="1">The sequence shown here is derived from an EMBL/GenBank/DDBJ whole genome shotgun (WGS) entry which is preliminary data.</text>
</comment>
<proteinExistence type="predicted"/>
<evidence type="ECO:0000313" key="2">
    <source>
        <dbReference type="Proteomes" id="UP001349994"/>
    </source>
</evidence>
<organism evidence="1 2">
    <name type="scientific">Adlercreutzia wanghongyangiae</name>
    <dbReference type="NCBI Taxonomy" id="3111451"/>
    <lineage>
        <taxon>Bacteria</taxon>
        <taxon>Bacillati</taxon>
        <taxon>Actinomycetota</taxon>
        <taxon>Coriobacteriia</taxon>
        <taxon>Eggerthellales</taxon>
        <taxon>Eggerthellaceae</taxon>
        <taxon>Adlercreutzia</taxon>
    </lineage>
</organism>
<reference evidence="1 2" key="1">
    <citation type="submission" date="2024-01" db="EMBL/GenBank/DDBJ databases">
        <title>novel species in genus Adlercreutzia.</title>
        <authorList>
            <person name="Liu X."/>
        </authorList>
    </citation>
    <scope>NUCLEOTIDE SEQUENCE [LARGE SCALE GENOMIC DNA]</scope>
    <source>
        <strain evidence="1 2">R7</strain>
    </source>
</reference>
<name>A0ABU6IFN9_9ACTN</name>
<protein>
    <submittedName>
        <fullName evidence="1">GIY-YIG nuclease family protein</fullName>
    </submittedName>
</protein>
<dbReference type="Proteomes" id="UP001349994">
    <property type="component" value="Unassembled WGS sequence"/>
</dbReference>
<dbReference type="CDD" id="cd10451">
    <property type="entry name" value="GIY-YIG_LuxR_like"/>
    <property type="match status" value="1"/>
</dbReference>
<dbReference type="RefSeq" id="WP_338208872.1">
    <property type="nucleotide sequence ID" value="NZ_JAYMFF010000002.1"/>
</dbReference>
<evidence type="ECO:0000313" key="1">
    <source>
        <dbReference type="EMBL" id="MEC4175220.1"/>
    </source>
</evidence>
<accession>A0ABU6IFN9</accession>
<dbReference type="EMBL" id="JAYMFF010000002">
    <property type="protein sequence ID" value="MEC4175220.1"/>
    <property type="molecule type" value="Genomic_DNA"/>
</dbReference>
<sequence length="114" mass="13359">MTTDSRKQMKEAYRERRPEMGVLYFRCTVTDETFLMTATDIPAKFNRLRFQLADGLCPNKRLQELWKQHGEEAFETGTAKALKYDDPAADHTEDLEMLLELCLLDDPTAQRLWK</sequence>
<keyword evidence="2" id="KW-1185">Reference proteome</keyword>